<proteinExistence type="predicted"/>
<evidence type="ECO:0000256" key="2">
    <source>
        <dbReference type="SAM" id="MobiDB-lite"/>
    </source>
</evidence>
<name>A0A1W1EIP2_9ZZZZ</name>
<feature type="coiled-coil region" evidence="1">
    <location>
        <begin position="47"/>
        <end position="74"/>
    </location>
</feature>
<feature type="transmembrane region" description="Helical" evidence="3">
    <location>
        <begin position="172"/>
        <end position="191"/>
    </location>
</feature>
<keyword evidence="3" id="KW-0812">Transmembrane</keyword>
<accession>A0A1W1EIP2</accession>
<evidence type="ECO:0000313" key="4">
    <source>
        <dbReference type="EMBL" id="SHO80733.1"/>
    </source>
</evidence>
<keyword evidence="3" id="KW-0472">Membrane</keyword>
<feature type="transmembrane region" description="Helical" evidence="3">
    <location>
        <begin position="116"/>
        <end position="135"/>
    </location>
</feature>
<keyword evidence="1" id="KW-0175">Coiled coil</keyword>
<organism evidence="4">
    <name type="scientific">hydrothermal vent metagenome</name>
    <dbReference type="NCBI Taxonomy" id="652676"/>
    <lineage>
        <taxon>unclassified sequences</taxon>
        <taxon>metagenomes</taxon>
        <taxon>ecological metagenomes</taxon>
    </lineage>
</organism>
<feature type="compositionally biased region" description="Polar residues" evidence="2">
    <location>
        <begin position="9"/>
        <end position="18"/>
    </location>
</feature>
<keyword evidence="3" id="KW-1133">Transmembrane helix</keyword>
<protein>
    <submittedName>
        <fullName evidence="4">ORF 73 extensive acidic domains, potential leucine zipper immediate early protein homolog</fullName>
    </submittedName>
</protein>
<reference evidence="4" key="1">
    <citation type="submission" date="2016-10" db="EMBL/GenBank/DDBJ databases">
        <authorList>
            <person name="de Groot N.N."/>
        </authorList>
    </citation>
    <scope>NUCLEOTIDE SEQUENCE</scope>
</reference>
<feature type="region of interest" description="Disordered" evidence="2">
    <location>
        <begin position="1"/>
        <end position="20"/>
    </location>
</feature>
<dbReference type="EMBL" id="FRYL01000019">
    <property type="protein sequence ID" value="SHO80733.1"/>
    <property type="molecule type" value="Genomic_DNA"/>
</dbReference>
<evidence type="ECO:0000256" key="1">
    <source>
        <dbReference type="SAM" id="Coils"/>
    </source>
</evidence>
<evidence type="ECO:0000256" key="3">
    <source>
        <dbReference type="SAM" id="Phobius"/>
    </source>
</evidence>
<dbReference type="AlphaFoldDB" id="A0A1W1EIP2"/>
<gene>
    <name evidence="4" type="ORF">MNB_SV-15-992</name>
</gene>
<sequence length="332" mass="37789">MSHRENELLQDNKSTSPQLGEHELAINITSDASQIMQKAEAQVGECMLLLDKDLKNLKEHKESLKSEALDESQKLLLDLGFKSYMLKDEPEIEFEYEDDKEKIEVRTPSSGKFTSFLLSSVIGFIITIASLFTSAKSIGVTFDLNRLTDFNYLGSILKPIGELFTEGATANIGAIALVIFVLIIMCAIYTIRVSLIAKKNLKDAEEIHEKAEFYCSSKEECKKEMDKIDAHLNEIIKTIGYFKLLLSEQNAKLRRILFIEERQIFDFYHHKSQFDIENTQKLVDAINNLLTTPMAEKGRLSKDAQEALVKSKSVINTQFQNLYDNDIDDILK</sequence>